<name>A0A931N6I4_9NOCA</name>
<evidence type="ECO:0000313" key="4">
    <source>
        <dbReference type="Proteomes" id="UP000655751"/>
    </source>
</evidence>
<feature type="region of interest" description="Disordered" evidence="1">
    <location>
        <begin position="1"/>
        <end position="24"/>
    </location>
</feature>
<keyword evidence="4" id="KW-1185">Reference proteome</keyword>
<dbReference type="RefSeq" id="WP_196152963.1">
    <property type="nucleotide sequence ID" value="NZ_JADMLG010000016.1"/>
</dbReference>
<keyword evidence="2" id="KW-1133">Transmembrane helix</keyword>
<feature type="transmembrane region" description="Helical" evidence="2">
    <location>
        <begin position="30"/>
        <end position="55"/>
    </location>
</feature>
<dbReference type="Proteomes" id="UP000655751">
    <property type="component" value="Unassembled WGS sequence"/>
</dbReference>
<keyword evidence="2" id="KW-0812">Transmembrane</keyword>
<accession>A0A931N6I4</accession>
<comment type="caution">
    <text evidence="3">The sequence shown here is derived from an EMBL/GenBank/DDBJ whole genome shotgun (WGS) entry which is preliminary data.</text>
</comment>
<evidence type="ECO:0000256" key="2">
    <source>
        <dbReference type="SAM" id="Phobius"/>
    </source>
</evidence>
<protein>
    <submittedName>
        <fullName evidence="3">Uncharacterized protein</fullName>
    </submittedName>
</protein>
<evidence type="ECO:0000313" key="3">
    <source>
        <dbReference type="EMBL" id="MBH0780561.1"/>
    </source>
</evidence>
<proteinExistence type="predicted"/>
<organism evidence="3 4">
    <name type="scientific">Nocardia bovistercoris</name>
    <dbReference type="NCBI Taxonomy" id="2785916"/>
    <lineage>
        <taxon>Bacteria</taxon>
        <taxon>Bacillati</taxon>
        <taxon>Actinomycetota</taxon>
        <taxon>Actinomycetes</taxon>
        <taxon>Mycobacteriales</taxon>
        <taxon>Nocardiaceae</taxon>
        <taxon>Nocardia</taxon>
    </lineage>
</organism>
<dbReference type="EMBL" id="JADMLG010000016">
    <property type="protein sequence ID" value="MBH0780561.1"/>
    <property type="molecule type" value="Genomic_DNA"/>
</dbReference>
<sequence length="89" mass="9570">MTNHEHDPVNATDATPPAAGGPPRRASGRFLYVALALFGIGLLAIVAIFLTSILSDSEPALWLYLTAMLTPLGFILGVFYALWSGRRAR</sequence>
<feature type="transmembrane region" description="Helical" evidence="2">
    <location>
        <begin position="61"/>
        <end position="83"/>
    </location>
</feature>
<gene>
    <name evidence="3" type="ORF">IT779_30240</name>
</gene>
<dbReference type="AlphaFoldDB" id="A0A931N6I4"/>
<reference evidence="3" key="1">
    <citation type="submission" date="2020-11" db="EMBL/GenBank/DDBJ databases">
        <title>Nocardia NEAU-351.nov., a novel actinomycete isolated from the cow dung.</title>
        <authorList>
            <person name="Zhang X."/>
        </authorList>
    </citation>
    <scope>NUCLEOTIDE SEQUENCE</scope>
    <source>
        <strain evidence="3">NEAU-351</strain>
    </source>
</reference>
<evidence type="ECO:0000256" key="1">
    <source>
        <dbReference type="SAM" id="MobiDB-lite"/>
    </source>
</evidence>
<keyword evidence="2" id="KW-0472">Membrane</keyword>